<sequence>MINIEELKEYYDSYDKEKQWKKKLGKDLNWRLSFVEYKESERTKHVHRLHPYKGKFIPQLVEYFIDDHIKILRKSEL</sequence>
<dbReference type="AlphaFoldDB" id="A0A811TF12"/>
<dbReference type="GO" id="GO:0032259">
    <property type="term" value="P:methylation"/>
    <property type="evidence" value="ECO:0007669"/>
    <property type="project" value="UniProtKB-KW"/>
</dbReference>
<name>A0A811TF12_9EURY</name>
<dbReference type="Proteomes" id="UP000612009">
    <property type="component" value="Unassembled WGS sequence"/>
</dbReference>
<proteinExistence type="predicted"/>
<dbReference type="EMBL" id="CAJHIR010000042">
    <property type="protein sequence ID" value="CAD6494293.1"/>
    <property type="molecule type" value="Genomic_DNA"/>
</dbReference>
<accession>A0A811TF12</accession>
<reference evidence="1" key="1">
    <citation type="submission" date="2020-10" db="EMBL/GenBank/DDBJ databases">
        <authorList>
            <person name="Hahn C.J."/>
            <person name="Laso-Perez R."/>
            <person name="Vulcano F."/>
            <person name="Vaziourakis K.-M."/>
            <person name="Stokke R."/>
            <person name="Steen I.H."/>
            <person name="Teske A."/>
            <person name="Boetius A."/>
            <person name="Liebeke M."/>
            <person name="Amann R."/>
            <person name="Knittel K."/>
        </authorList>
    </citation>
    <scope>NUCLEOTIDE SEQUENCE</scope>
    <source>
        <strain evidence="1">Gfbio:e3339647-f889-4370-9287-4fb5cb688e4c:AG392J18_GoMArc1</strain>
    </source>
</reference>
<gene>
    <name evidence="1" type="primary">mjaIIM</name>
    <name evidence="1" type="ORF">LAKADJCE_00694</name>
</gene>
<keyword evidence="1" id="KW-0489">Methyltransferase</keyword>
<organism evidence="1 2">
    <name type="scientific">Candidatus Argoarchaeum ethanivorans</name>
    <dbReference type="NCBI Taxonomy" id="2608793"/>
    <lineage>
        <taxon>Archaea</taxon>
        <taxon>Methanobacteriati</taxon>
        <taxon>Methanobacteriota</taxon>
        <taxon>Stenosarchaea group</taxon>
        <taxon>Methanomicrobia</taxon>
        <taxon>Methanosarcinales</taxon>
        <taxon>Methanosarcinales incertae sedis</taxon>
        <taxon>GOM Arc I cluster</taxon>
        <taxon>Candidatus Argoarchaeum</taxon>
    </lineage>
</organism>
<protein>
    <submittedName>
        <fullName evidence="1">Modification methylase MjaII</fullName>
        <ecNumber evidence="1">2.1.1.113</ecNumber>
    </submittedName>
</protein>
<dbReference type="EC" id="2.1.1.113" evidence="1"/>
<keyword evidence="1" id="KW-0808">Transferase</keyword>
<comment type="caution">
    <text evidence="1">The sequence shown here is derived from an EMBL/GenBank/DDBJ whole genome shotgun (WGS) entry which is preliminary data.</text>
</comment>
<evidence type="ECO:0000313" key="2">
    <source>
        <dbReference type="Proteomes" id="UP000612009"/>
    </source>
</evidence>
<dbReference type="GO" id="GO:0015667">
    <property type="term" value="F:site-specific DNA-methyltransferase (cytosine-N4-specific) activity"/>
    <property type="evidence" value="ECO:0007669"/>
    <property type="project" value="UniProtKB-EC"/>
</dbReference>
<evidence type="ECO:0000313" key="1">
    <source>
        <dbReference type="EMBL" id="CAD6494293.1"/>
    </source>
</evidence>